<dbReference type="AlphaFoldDB" id="A0A2S5G9S9"/>
<sequence length="203" mass="22641">MMLSGYNSATRIMHLSLLLLFSLMAAGCSGTGTANNEANEELDKSVEAIEAVIEKEFNAPDEEYRALSEEAMMSVMEAEDEEEYAELRETPVYQEYVNYMEDTYAPYFNENGYDAFINTGFAFSYSTIEGDFSLSPSDIKIEQSSDSSPALYSFSFIVNAEGEEGVTGEYQFEGKANVPEEGKIGTIEFRDKDGLQEKLKSAY</sequence>
<dbReference type="Proteomes" id="UP000239047">
    <property type="component" value="Unassembled WGS sequence"/>
</dbReference>
<evidence type="ECO:0000313" key="2">
    <source>
        <dbReference type="EMBL" id="PPA69673.1"/>
    </source>
</evidence>
<protein>
    <recommendedName>
        <fullName evidence="4">DUF3993 domain-containing protein</fullName>
    </recommendedName>
</protein>
<organism evidence="2 3">
    <name type="scientific">Jeotgalibacillus proteolyticus</name>
    <dbReference type="NCBI Taxonomy" id="2082395"/>
    <lineage>
        <taxon>Bacteria</taxon>
        <taxon>Bacillati</taxon>
        <taxon>Bacillota</taxon>
        <taxon>Bacilli</taxon>
        <taxon>Bacillales</taxon>
        <taxon>Caryophanaceae</taxon>
        <taxon>Jeotgalibacillus</taxon>
    </lineage>
</organism>
<proteinExistence type="predicted"/>
<gene>
    <name evidence="2" type="ORF">C4B60_14110</name>
</gene>
<accession>A0A2S5G9S9</accession>
<feature type="signal peptide" evidence="1">
    <location>
        <begin position="1"/>
        <end position="34"/>
    </location>
</feature>
<evidence type="ECO:0000256" key="1">
    <source>
        <dbReference type="SAM" id="SignalP"/>
    </source>
</evidence>
<evidence type="ECO:0008006" key="4">
    <source>
        <dbReference type="Google" id="ProtNLM"/>
    </source>
</evidence>
<dbReference type="RefSeq" id="WP_104058665.1">
    <property type="nucleotide sequence ID" value="NZ_PREZ01000005.1"/>
</dbReference>
<comment type="caution">
    <text evidence="2">The sequence shown here is derived from an EMBL/GenBank/DDBJ whole genome shotgun (WGS) entry which is preliminary data.</text>
</comment>
<dbReference type="EMBL" id="PREZ01000005">
    <property type="protein sequence ID" value="PPA69673.1"/>
    <property type="molecule type" value="Genomic_DNA"/>
</dbReference>
<reference evidence="2 3" key="1">
    <citation type="submission" date="2018-02" db="EMBL/GenBank/DDBJ databases">
        <title>Jeotgalibacillus proteolyticum sp. nov. a protease producing bacterium isolated from ocean sediments of Laizhou Bay.</title>
        <authorList>
            <person name="Li Y."/>
        </authorList>
    </citation>
    <scope>NUCLEOTIDE SEQUENCE [LARGE SCALE GENOMIC DNA]</scope>
    <source>
        <strain evidence="2 3">22-7</strain>
    </source>
</reference>
<name>A0A2S5G9S9_9BACL</name>
<keyword evidence="3" id="KW-1185">Reference proteome</keyword>
<evidence type="ECO:0000313" key="3">
    <source>
        <dbReference type="Proteomes" id="UP000239047"/>
    </source>
</evidence>
<dbReference type="OrthoDB" id="2425726at2"/>
<feature type="chain" id="PRO_5015704017" description="DUF3993 domain-containing protein" evidence="1">
    <location>
        <begin position="35"/>
        <end position="203"/>
    </location>
</feature>
<keyword evidence="1" id="KW-0732">Signal</keyword>